<dbReference type="InterPro" id="IPR027417">
    <property type="entry name" value="P-loop_NTPase"/>
</dbReference>
<dbReference type="NCBIfam" id="TIGR02167">
    <property type="entry name" value="Liste_lipo_26"/>
    <property type="match status" value="6"/>
</dbReference>
<proteinExistence type="predicted"/>
<comment type="caution">
    <text evidence="4">The sequence shown here is derived from an EMBL/GenBank/DDBJ whole genome shotgun (WGS) entry which is preliminary data.</text>
</comment>
<dbReference type="PANTHER" id="PTHR10039">
    <property type="entry name" value="AMELOGENIN"/>
    <property type="match status" value="1"/>
</dbReference>
<gene>
    <name evidence="4" type="ORF">TrCOL_g3997</name>
</gene>
<evidence type="ECO:0000259" key="3">
    <source>
        <dbReference type="Pfam" id="PF24883"/>
    </source>
</evidence>
<dbReference type="InterPro" id="IPR011889">
    <property type="entry name" value="Liste_lipo_26"/>
</dbReference>
<feature type="region of interest" description="Disordered" evidence="2">
    <location>
        <begin position="800"/>
        <end position="827"/>
    </location>
</feature>
<dbReference type="Pfam" id="PF03382">
    <property type="entry name" value="DUF285"/>
    <property type="match status" value="2"/>
</dbReference>
<feature type="domain" description="Nephrocystin 3-like N-terminal" evidence="3">
    <location>
        <begin position="91"/>
        <end position="204"/>
    </location>
</feature>
<dbReference type="Pfam" id="PF24883">
    <property type="entry name" value="NPHP3_N"/>
    <property type="match status" value="1"/>
</dbReference>
<protein>
    <recommendedName>
        <fullName evidence="3">Nephrocystin 3-like N-terminal domain-containing protein</fullName>
    </recommendedName>
</protein>
<dbReference type="SUPFAM" id="SSF52540">
    <property type="entry name" value="P-loop containing nucleoside triphosphate hydrolases"/>
    <property type="match status" value="1"/>
</dbReference>
<evidence type="ECO:0000313" key="4">
    <source>
        <dbReference type="EMBL" id="GMI48778.1"/>
    </source>
</evidence>
<dbReference type="OrthoDB" id="206617at2759"/>
<reference evidence="5" key="1">
    <citation type="journal article" date="2023" name="Commun. Biol.">
        <title>Genome analysis of Parmales, the sister group of diatoms, reveals the evolutionary specialization of diatoms from phago-mixotrophs to photoautotrophs.</title>
        <authorList>
            <person name="Ban H."/>
            <person name="Sato S."/>
            <person name="Yoshikawa S."/>
            <person name="Yamada K."/>
            <person name="Nakamura Y."/>
            <person name="Ichinomiya M."/>
            <person name="Sato N."/>
            <person name="Blanc-Mathieu R."/>
            <person name="Endo H."/>
            <person name="Kuwata A."/>
            <person name="Ogata H."/>
        </authorList>
    </citation>
    <scope>NUCLEOTIDE SEQUENCE [LARGE SCALE GENOMIC DNA]</scope>
</reference>
<dbReference type="Proteomes" id="UP001165065">
    <property type="component" value="Unassembled WGS sequence"/>
</dbReference>
<accession>A0A9W7LG28</accession>
<feature type="compositionally biased region" description="Basic residues" evidence="2">
    <location>
        <begin position="816"/>
        <end position="827"/>
    </location>
</feature>
<evidence type="ECO:0000256" key="1">
    <source>
        <dbReference type="ARBA" id="ARBA00022737"/>
    </source>
</evidence>
<sequence>MNTRLCSADQLSNKSNTTCSLHLHFSFRSSPGTSTGQTDTDMPREAIARLHPQQDFLYGVGKTVGYLDKKRGKRDGENLGGLNKYRFHGRKWLFEDVRKWMEDENGEQTMVLLASAGFGKSAFAAQLVEEEMKDDVVAFHFCSNEEIDNLNPRKFIDGLVVSFAKNVEGFTVKLLELVKLQMENGEKGEPLFDQGSLDLFNKFVDDKKKEPQSIIRHYLLGALQDVENPKDGKTKLIVIDSLDEANLYPKGEKEKNILDLVAEMAESDTFPKWLKLLVTSRDQISVTDKLASAEKVDLKMKLEGEHKNNNEEDMRLYLEDRLGFDVLLPDRYQMQQAMGVVNANNWANVDKLKEFVEAIVETSEGMFLYAVYVAKDVEEGHISLDQNVEEFKKDLPKGIYAFYKKRFIEMFETDMNYYRTNVMPVLAVIAAAREPIPLDVLEKASGLEDGAEYEVLEKITAFCKDRGDGGNETFAFVHQSFTDWLLNEHEMESKKRIDNKKFMVSKESGEEAIAKVLLKRGWNSESEYFSRQGSHYLRDVVREWRLDKDEAEKKYGEIENWDVTEVTSFRKLFSGAKEFNSNLSLWNTSNCTNMQSMFNGCYAFNSDISLWNTLNCTKMNGMFKGCSAFNSDISSWNTSKCTNMSSMFKGCSAFNYDLSTWNTSKCTDTGWMFCGCSAFNSDLSTWNTSNCTIMSSMFEDCSAFNSDLSLWNTSKCTNMSRMFKGCSAFNSDISKWKTSKCTNMSSMFHSCSAFNSDLSTWDTSKCTSMSYMFQNATSFDSDLSQWDMSKDKKKGSMFTNATAMKASHKPKDVKKGGKGGKGRCKTK</sequence>
<dbReference type="InterPro" id="IPR056884">
    <property type="entry name" value="NPHP3-like_N"/>
</dbReference>
<organism evidence="4 5">
    <name type="scientific">Triparma columacea</name>
    <dbReference type="NCBI Taxonomy" id="722753"/>
    <lineage>
        <taxon>Eukaryota</taxon>
        <taxon>Sar</taxon>
        <taxon>Stramenopiles</taxon>
        <taxon>Ochrophyta</taxon>
        <taxon>Bolidophyceae</taxon>
        <taxon>Parmales</taxon>
        <taxon>Triparmaceae</taxon>
        <taxon>Triparma</taxon>
    </lineage>
</organism>
<dbReference type="AlphaFoldDB" id="A0A9W7LG28"/>
<keyword evidence="5" id="KW-1185">Reference proteome</keyword>
<name>A0A9W7LG28_9STRA</name>
<dbReference type="EMBL" id="BRYA01000426">
    <property type="protein sequence ID" value="GMI48778.1"/>
    <property type="molecule type" value="Genomic_DNA"/>
</dbReference>
<evidence type="ECO:0000313" key="5">
    <source>
        <dbReference type="Proteomes" id="UP001165065"/>
    </source>
</evidence>
<dbReference type="Gene3D" id="3.40.50.300">
    <property type="entry name" value="P-loop containing nucleotide triphosphate hydrolases"/>
    <property type="match status" value="1"/>
</dbReference>
<dbReference type="InterPro" id="IPR005046">
    <property type="entry name" value="DUF285"/>
</dbReference>
<dbReference type="SUPFAM" id="SSF141571">
    <property type="entry name" value="Pentapeptide repeat-like"/>
    <property type="match status" value="1"/>
</dbReference>
<evidence type="ECO:0000256" key="2">
    <source>
        <dbReference type="SAM" id="MobiDB-lite"/>
    </source>
</evidence>
<keyword evidence="1" id="KW-0677">Repeat</keyword>